<evidence type="ECO:0000256" key="1">
    <source>
        <dbReference type="SAM" id="Phobius"/>
    </source>
</evidence>
<keyword evidence="1" id="KW-0812">Transmembrane</keyword>
<organism evidence="2 3">
    <name type="scientific">Podarcis lilfordi</name>
    <name type="common">Lilford's wall lizard</name>
    <dbReference type="NCBI Taxonomy" id="74358"/>
    <lineage>
        <taxon>Eukaryota</taxon>
        <taxon>Metazoa</taxon>
        <taxon>Chordata</taxon>
        <taxon>Craniata</taxon>
        <taxon>Vertebrata</taxon>
        <taxon>Euteleostomi</taxon>
        <taxon>Lepidosauria</taxon>
        <taxon>Squamata</taxon>
        <taxon>Bifurcata</taxon>
        <taxon>Unidentata</taxon>
        <taxon>Episquamata</taxon>
        <taxon>Laterata</taxon>
        <taxon>Lacertibaenia</taxon>
        <taxon>Lacertidae</taxon>
        <taxon>Podarcis</taxon>
    </lineage>
</organism>
<protein>
    <submittedName>
        <fullName evidence="2">Uncharacterized protein</fullName>
    </submittedName>
</protein>
<name>A0AA35KMK4_9SAUR</name>
<keyword evidence="3" id="KW-1185">Reference proteome</keyword>
<proteinExistence type="predicted"/>
<dbReference type="Proteomes" id="UP001178461">
    <property type="component" value="Chromosome 8"/>
</dbReference>
<evidence type="ECO:0000313" key="3">
    <source>
        <dbReference type="Proteomes" id="UP001178461"/>
    </source>
</evidence>
<feature type="transmembrane region" description="Helical" evidence="1">
    <location>
        <begin position="20"/>
        <end position="42"/>
    </location>
</feature>
<accession>A0AA35KMK4</accession>
<dbReference type="AlphaFoldDB" id="A0AA35KMK4"/>
<gene>
    <name evidence="2" type="ORF">PODLI_1B009023</name>
</gene>
<evidence type="ECO:0000313" key="2">
    <source>
        <dbReference type="EMBL" id="CAI5780915.1"/>
    </source>
</evidence>
<keyword evidence="1" id="KW-1133">Transmembrane helix</keyword>
<keyword evidence="1" id="KW-0472">Membrane</keyword>
<sequence length="131" mass="14793">MELDFIAGGRWSVNKDANVFFLFFYWFLLLCCLACGMAKLFTSLYLRGKRKMSASFLCGRLWVKGCLSQGQGRKFAVKGRNPGAVKPSLVEVCWNPLPKAVENVFSKQSLIEPNHDLVRGHGWHCGLNHRA</sequence>
<reference evidence="2" key="1">
    <citation type="submission" date="2022-12" db="EMBL/GenBank/DDBJ databases">
        <authorList>
            <person name="Alioto T."/>
            <person name="Alioto T."/>
            <person name="Gomez Garrido J."/>
        </authorList>
    </citation>
    <scope>NUCLEOTIDE SEQUENCE</scope>
</reference>
<dbReference type="EMBL" id="OX395133">
    <property type="protein sequence ID" value="CAI5780915.1"/>
    <property type="molecule type" value="Genomic_DNA"/>
</dbReference>